<evidence type="ECO:0000313" key="3">
    <source>
        <dbReference type="EMBL" id="KAG7378055.1"/>
    </source>
</evidence>
<feature type="transmembrane region" description="Helical" evidence="1">
    <location>
        <begin position="9"/>
        <end position="30"/>
    </location>
</feature>
<protein>
    <submittedName>
        <fullName evidence="3">Methyltransferase-like protein 7B</fullName>
    </submittedName>
</protein>
<keyword evidence="3" id="KW-0489">Methyltransferase</keyword>
<accession>A0A8T1VAK8</accession>
<dbReference type="GO" id="GO:0008168">
    <property type="term" value="F:methyltransferase activity"/>
    <property type="evidence" value="ECO:0007669"/>
    <property type="project" value="UniProtKB-KW"/>
</dbReference>
<evidence type="ECO:0000313" key="4">
    <source>
        <dbReference type="Proteomes" id="UP000693981"/>
    </source>
</evidence>
<comment type="caution">
    <text evidence="3">The sequence shown here is derived from an EMBL/GenBank/DDBJ whole genome shotgun (WGS) entry which is preliminary data.</text>
</comment>
<dbReference type="InterPro" id="IPR013216">
    <property type="entry name" value="Methyltransf_11"/>
</dbReference>
<proteinExistence type="predicted"/>
<dbReference type="Proteomes" id="UP000693981">
    <property type="component" value="Unassembled WGS sequence"/>
</dbReference>
<name>A0A8T1VAK8_9STRA</name>
<keyword evidence="1" id="KW-0812">Transmembrane</keyword>
<organism evidence="3 4">
    <name type="scientific">Phytophthora boehmeriae</name>
    <dbReference type="NCBI Taxonomy" id="109152"/>
    <lineage>
        <taxon>Eukaryota</taxon>
        <taxon>Sar</taxon>
        <taxon>Stramenopiles</taxon>
        <taxon>Oomycota</taxon>
        <taxon>Peronosporomycetes</taxon>
        <taxon>Peronosporales</taxon>
        <taxon>Peronosporaceae</taxon>
        <taxon>Phytophthora</taxon>
    </lineage>
</organism>
<feature type="domain" description="Methyltransferase type 11" evidence="2">
    <location>
        <begin position="88"/>
        <end position="178"/>
    </location>
</feature>
<dbReference type="GO" id="GO:0032259">
    <property type="term" value="P:methylation"/>
    <property type="evidence" value="ECO:0007669"/>
    <property type="project" value="UniProtKB-KW"/>
</dbReference>
<dbReference type="CDD" id="cd02440">
    <property type="entry name" value="AdoMet_MTases"/>
    <property type="match status" value="1"/>
</dbReference>
<dbReference type="OrthoDB" id="416496at2759"/>
<dbReference type="Pfam" id="PF08241">
    <property type="entry name" value="Methyltransf_11"/>
    <property type="match status" value="1"/>
</dbReference>
<dbReference type="PANTHER" id="PTHR42912:SF80">
    <property type="entry name" value="METHYLTRANSFERASE DOMAIN-CONTAINING PROTEIN"/>
    <property type="match status" value="1"/>
</dbReference>
<dbReference type="InterPro" id="IPR050508">
    <property type="entry name" value="Methyltransf_Superfamily"/>
</dbReference>
<keyword evidence="4" id="KW-1185">Reference proteome</keyword>
<evidence type="ECO:0000259" key="2">
    <source>
        <dbReference type="Pfam" id="PF08241"/>
    </source>
</evidence>
<reference evidence="3" key="1">
    <citation type="submission" date="2021-02" db="EMBL/GenBank/DDBJ databases">
        <authorList>
            <person name="Palmer J.M."/>
        </authorList>
    </citation>
    <scope>NUCLEOTIDE SEQUENCE</scope>
    <source>
        <strain evidence="3">SCRP23</strain>
    </source>
</reference>
<dbReference type="EMBL" id="JAGDFL010001082">
    <property type="protein sequence ID" value="KAG7378055.1"/>
    <property type="molecule type" value="Genomic_DNA"/>
</dbReference>
<dbReference type="PANTHER" id="PTHR42912">
    <property type="entry name" value="METHYLTRANSFERASE"/>
    <property type="match status" value="1"/>
</dbReference>
<sequence length="255" mass="28141">MAGLWKRPGVLLGGVAIYAGVTFATFVTLYDPAKRSAAVAAPMTDLERLRVFDANASAYDRDLDWDERLSGISLLRRLLLRNARGNVLEVAAGTGRNLGLYPKATQLTLTDLSSGMLQQAAGKRRDQIQSCDLQVMRATDLSFSDGHFDTVVDTFGLCSMDDSVQALKEMQRVCSKDGGRILLLEHGQSSYRWLASVLDKFADLHAQKWGCHWNRDILAMVEQAGLEVETVRRFHFGTTYYIVAKPGGSCEESSV</sequence>
<dbReference type="AlphaFoldDB" id="A0A8T1VAK8"/>
<gene>
    <name evidence="3" type="primary">METTL7B</name>
    <name evidence="3" type="ORF">PHYBOEH_000523</name>
</gene>
<keyword evidence="1" id="KW-0472">Membrane</keyword>
<keyword evidence="1" id="KW-1133">Transmembrane helix</keyword>
<evidence type="ECO:0000256" key="1">
    <source>
        <dbReference type="SAM" id="Phobius"/>
    </source>
</evidence>
<keyword evidence="3" id="KW-0808">Transferase</keyword>